<feature type="active site" evidence="13">
    <location>
        <position position="128"/>
    </location>
</feature>
<dbReference type="PRINTS" id="PR00725">
    <property type="entry name" value="DADACBPTASE1"/>
</dbReference>
<evidence type="ECO:0000256" key="3">
    <source>
        <dbReference type="ARBA" id="ARBA00007164"/>
    </source>
</evidence>
<feature type="domain" description="Peptidase S11 D-Ala-D-Ala carboxypeptidase A C-terminal" evidence="17">
    <location>
        <begin position="280"/>
        <end position="370"/>
    </location>
</feature>
<dbReference type="SUPFAM" id="SSF69189">
    <property type="entry name" value="Penicillin-binding protein associated domain"/>
    <property type="match status" value="1"/>
</dbReference>
<evidence type="ECO:0000256" key="6">
    <source>
        <dbReference type="ARBA" id="ARBA00022670"/>
    </source>
</evidence>
<protein>
    <recommendedName>
        <fullName evidence="4">serine-type D-Ala-D-Ala carboxypeptidase</fullName>
        <ecNumber evidence="4">3.4.16.4</ecNumber>
    </recommendedName>
</protein>
<dbReference type="GO" id="GO:0071555">
    <property type="term" value="P:cell wall organization"/>
    <property type="evidence" value="ECO:0007669"/>
    <property type="project" value="UniProtKB-KW"/>
</dbReference>
<keyword evidence="19" id="KW-1185">Reference proteome</keyword>
<evidence type="ECO:0000256" key="8">
    <source>
        <dbReference type="ARBA" id="ARBA00022801"/>
    </source>
</evidence>
<dbReference type="GO" id="GO:0006508">
    <property type="term" value="P:proteolysis"/>
    <property type="evidence" value="ECO:0007669"/>
    <property type="project" value="UniProtKB-KW"/>
</dbReference>
<dbReference type="InterPro" id="IPR037167">
    <property type="entry name" value="Peptidase_S11_C_sf"/>
</dbReference>
<evidence type="ECO:0000256" key="15">
    <source>
        <dbReference type="RuleBase" id="RU004016"/>
    </source>
</evidence>
<accession>U5T5H1</accession>
<dbReference type="GO" id="GO:0009002">
    <property type="term" value="F:serine-type D-Ala-D-Ala carboxypeptidase activity"/>
    <property type="evidence" value="ECO:0007669"/>
    <property type="project" value="UniProtKB-EC"/>
</dbReference>
<keyword evidence="9" id="KW-0133">Cell shape</keyword>
<evidence type="ECO:0000313" key="19">
    <source>
        <dbReference type="Proteomes" id="UP000017640"/>
    </source>
</evidence>
<feature type="binding site" evidence="14">
    <location>
        <position position="230"/>
    </location>
    <ligand>
        <name>substrate</name>
    </ligand>
</feature>
<dbReference type="InterPro" id="IPR015956">
    <property type="entry name" value="Peniciliin-bd_prot_C_sf"/>
</dbReference>
<reference evidence="18 19" key="1">
    <citation type="journal article" date="2013" name="BMC Genomics">
        <title>Genomes of "Spiribacter", a streamlined, successful halophilic bacterium.</title>
        <authorList>
            <person name="Lopez-Perez M."/>
            <person name="Ghai R."/>
            <person name="Leon M.J."/>
            <person name="Rodriguez-Olmos A."/>
            <person name="Copa-Patino J.L."/>
            <person name="Soliveri J."/>
            <person name="Sanchez-Porro C."/>
            <person name="Ventosa A."/>
            <person name="Rodriguez-Valera F."/>
        </authorList>
    </citation>
    <scope>NUCLEOTIDE SEQUENCE [LARGE SCALE GENOMIC DNA]</scope>
    <source>
        <strain evidence="18 19">UAH-SP71</strain>
    </source>
</reference>
<dbReference type="GO" id="GO:0009252">
    <property type="term" value="P:peptidoglycan biosynthetic process"/>
    <property type="evidence" value="ECO:0007669"/>
    <property type="project" value="UniProtKB-UniPathway"/>
</dbReference>
<dbReference type="KEGG" id="spiu:SPICUR_07975"/>
<keyword evidence="8" id="KW-0378">Hydrolase</keyword>
<evidence type="ECO:0000313" key="18">
    <source>
        <dbReference type="EMBL" id="AGY92551.1"/>
    </source>
</evidence>
<dbReference type="EMBL" id="CP005990">
    <property type="protein sequence ID" value="AGY92551.1"/>
    <property type="molecule type" value="Genomic_DNA"/>
</dbReference>
<evidence type="ECO:0000256" key="1">
    <source>
        <dbReference type="ARBA" id="ARBA00003217"/>
    </source>
</evidence>
<comment type="similarity">
    <text evidence="3 15">Belongs to the peptidase S11 family.</text>
</comment>
<dbReference type="Pfam" id="PF00768">
    <property type="entry name" value="Peptidase_S11"/>
    <property type="match status" value="1"/>
</dbReference>
<dbReference type="InterPro" id="IPR018044">
    <property type="entry name" value="Peptidase_S11"/>
</dbReference>
<dbReference type="Pfam" id="PF07943">
    <property type="entry name" value="PBP5_C"/>
    <property type="match status" value="1"/>
</dbReference>
<dbReference type="InterPro" id="IPR012907">
    <property type="entry name" value="Peptidase_S11_C"/>
</dbReference>
<dbReference type="InterPro" id="IPR001967">
    <property type="entry name" value="Peptidase_S11_N"/>
</dbReference>
<dbReference type="STRING" id="1335757.SPICUR_07975"/>
<evidence type="ECO:0000256" key="13">
    <source>
        <dbReference type="PIRSR" id="PIRSR618044-1"/>
    </source>
</evidence>
<organism evidence="18 19">
    <name type="scientific">Spiribacter curvatus</name>
    <dbReference type="NCBI Taxonomy" id="1335757"/>
    <lineage>
        <taxon>Bacteria</taxon>
        <taxon>Pseudomonadati</taxon>
        <taxon>Pseudomonadota</taxon>
        <taxon>Gammaproteobacteria</taxon>
        <taxon>Chromatiales</taxon>
        <taxon>Ectothiorhodospiraceae</taxon>
        <taxon>Spiribacter</taxon>
    </lineage>
</organism>
<dbReference type="eggNOG" id="COG1686">
    <property type="taxonomic scope" value="Bacteria"/>
</dbReference>
<gene>
    <name evidence="18" type="ORF">SPICUR_07975</name>
</gene>
<evidence type="ECO:0000259" key="17">
    <source>
        <dbReference type="SMART" id="SM00936"/>
    </source>
</evidence>
<dbReference type="Proteomes" id="UP000017640">
    <property type="component" value="Chromosome"/>
</dbReference>
<evidence type="ECO:0000256" key="5">
    <source>
        <dbReference type="ARBA" id="ARBA00022645"/>
    </source>
</evidence>
<evidence type="ECO:0000256" key="11">
    <source>
        <dbReference type="ARBA" id="ARBA00023316"/>
    </source>
</evidence>
<feature type="active site" description="Proton acceptor" evidence="13">
    <location>
        <position position="71"/>
    </location>
</feature>
<evidence type="ECO:0000256" key="12">
    <source>
        <dbReference type="ARBA" id="ARBA00034000"/>
    </source>
</evidence>
<dbReference type="InterPro" id="IPR012338">
    <property type="entry name" value="Beta-lactam/transpept-like"/>
</dbReference>
<evidence type="ECO:0000256" key="9">
    <source>
        <dbReference type="ARBA" id="ARBA00022960"/>
    </source>
</evidence>
<sequence>MKPPIMTSLRLALLIMTLLLGGHAAAQSQPVPVPDPPALGAKGYVLMDFHSGRVLANEQSDVRRDPASITKVMTAFVVFNELQSGDLSMDEQVVISEKAWRARGSRMFIEVGNRIPVRDLVRGMIIQSGNDASIALAEHIAGSEATFAALMNQYAAELGMTNTQYTNATGLPGDDHYSSAADTATLVRALINRFPDYYRYYSERQFTWNGITQRNRNRMLWQDPSVDGVKTGYTEAAQYCLATSANRDGMRLISVVMGAETPENRVEQSKTLLNYGYRFFETHRLYEADATINTPRLWKGTADTLPVGVSDDIYITLPTDTYDQLDARITLNDPLQAPVAEGDSVGRLSVSLNGEVVRERSIIALEGVPEAGFVGRTIDSVRLWIN</sequence>
<dbReference type="PANTHER" id="PTHR21581">
    <property type="entry name" value="D-ALANYL-D-ALANINE CARBOXYPEPTIDASE"/>
    <property type="match status" value="1"/>
</dbReference>
<dbReference type="SMART" id="SM00936">
    <property type="entry name" value="PBP5_C"/>
    <property type="match status" value="1"/>
</dbReference>
<dbReference type="Gene3D" id="2.60.410.10">
    <property type="entry name" value="D-Ala-D-Ala carboxypeptidase, C-terminal domain"/>
    <property type="match status" value="1"/>
</dbReference>
<keyword evidence="5" id="KW-0121">Carboxypeptidase</keyword>
<dbReference type="AlphaFoldDB" id="U5T5H1"/>
<feature type="active site" description="Acyl-ester intermediate" evidence="13">
    <location>
        <position position="68"/>
    </location>
</feature>
<comment type="function">
    <text evidence="1">Removes C-terminal D-alanyl residues from sugar-peptide cell wall precursors.</text>
</comment>
<keyword evidence="7 16" id="KW-0732">Signal</keyword>
<evidence type="ECO:0000256" key="10">
    <source>
        <dbReference type="ARBA" id="ARBA00022984"/>
    </source>
</evidence>
<dbReference type="EC" id="3.4.16.4" evidence="4"/>
<evidence type="ECO:0000256" key="4">
    <source>
        <dbReference type="ARBA" id="ARBA00012448"/>
    </source>
</evidence>
<feature type="signal peptide" evidence="16">
    <location>
        <begin position="1"/>
        <end position="26"/>
    </location>
</feature>
<comment type="pathway">
    <text evidence="2">Cell wall biogenesis; peptidoglycan biosynthesis.</text>
</comment>
<dbReference type="GO" id="GO:0008360">
    <property type="term" value="P:regulation of cell shape"/>
    <property type="evidence" value="ECO:0007669"/>
    <property type="project" value="UniProtKB-KW"/>
</dbReference>
<dbReference type="PATRIC" id="fig|1335757.3.peg.1559"/>
<dbReference type="SUPFAM" id="SSF56601">
    <property type="entry name" value="beta-lactamase/transpeptidase-like"/>
    <property type="match status" value="1"/>
</dbReference>
<feature type="chain" id="PRO_5004664461" description="serine-type D-Ala-D-Ala carboxypeptidase" evidence="16">
    <location>
        <begin position="27"/>
        <end position="386"/>
    </location>
</feature>
<dbReference type="Gene3D" id="3.40.710.10">
    <property type="entry name" value="DD-peptidase/beta-lactamase superfamily"/>
    <property type="match status" value="1"/>
</dbReference>
<proteinExistence type="inferred from homology"/>
<keyword evidence="11" id="KW-0961">Cell wall biogenesis/degradation</keyword>
<evidence type="ECO:0000256" key="2">
    <source>
        <dbReference type="ARBA" id="ARBA00004752"/>
    </source>
</evidence>
<evidence type="ECO:0000256" key="7">
    <source>
        <dbReference type="ARBA" id="ARBA00022729"/>
    </source>
</evidence>
<name>U5T5H1_9GAMM</name>
<evidence type="ECO:0000256" key="14">
    <source>
        <dbReference type="PIRSR" id="PIRSR618044-2"/>
    </source>
</evidence>
<dbReference type="PANTHER" id="PTHR21581:SF6">
    <property type="entry name" value="TRAFFICKING PROTEIN PARTICLE COMPLEX SUBUNIT 12"/>
    <property type="match status" value="1"/>
</dbReference>
<evidence type="ECO:0000256" key="16">
    <source>
        <dbReference type="SAM" id="SignalP"/>
    </source>
</evidence>
<dbReference type="HOGENOM" id="CLU_027070_8_1_6"/>
<dbReference type="UniPathway" id="UPA00219"/>
<comment type="catalytic activity">
    <reaction evidence="12">
        <text>Preferential cleavage: (Ac)2-L-Lys-D-Ala-|-D-Ala. Also transpeptidation of peptidyl-alanyl moieties that are N-acyl substituents of D-alanine.</text>
        <dbReference type="EC" id="3.4.16.4"/>
    </reaction>
</comment>
<keyword evidence="10" id="KW-0573">Peptidoglycan synthesis</keyword>
<keyword evidence="6" id="KW-0645">Protease</keyword>